<evidence type="ECO:0000256" key="1">
    <source>
        <dbReference type="ARBA" id="ARBA00022676"/>
    </source>
</evidence>
<dbReference type="PANTHER" id="PTHR12526">
    <property type="entry name" value="GLYCOSYLTRANSFERASE"/>
    <property type="match status" value="1"/>
</dbReference>
<dbReference type="PANTHER" id="PTHR12526:SF629">
    <property type="entry name" value="TEICHURONIC ACID BIOSYNTHESIS GLYCOSYLTRANSFERASE TUAH-RELATED"/>
    <property type="match status" value="1"/>
</dbReference>
<name>A0A7V3PSA8_UNCW3</name>
<dbReference type="EMBL" id="DTMZ01000002">
    <property type="protein sequence ID" value="HGD12488.1"/>
    <property type="molecule type" value="Genomic_DNA"/>
</dbReference>
<accession>A0A7V3PSA8</accession>
<dbReference type="InterPro" id="IPR001296">
    <property type="entry name" value="Glyco_trans_1"/>
</dbReference>
<gene>
    <name evidence="4" type="ORF">ENX16_00150</name>
</gene>
<evidence type="ECO:0000313" key="4">
    <source>
        <dbReference type="EMBL" id="HGD12488.1"/>
    </source>
</evidence>
<dbReference type="SUPFAM" id="SSF53756">
    <property type="entry name" value="UDP-Glycosyltransferase/glycogen phosphorylase"/>
    <property type="match status" value="1"/>
</dbReference>
<organism evidence="4">
    <name type="scientific">candidate division WOR-3 bacterium</name>
    <dbReference type="NCBI Taxonomy" id="2052148"/>
    <lineage>
        <taxon>Bacteria</taxon>
        <taxon>Bacteria division WOR-3</taxon>
    </lineage>
</organism>
<proteinExistence type="predicted"/>
<comment type="caution">
    <text evidence="4">The sequence shown here is derived from an EMBL/GenBank/DDBJ whole genome shotgun (WGS) entry which is preliminary data.</text>
</comment>
<dbReference type="AlphaFoldDB" id="A0A7V3PSA8"/>
<dbReference type="Pfam" id="PF00534">
    <property type="entry name" value="Glycos_transf_1"/>
    <property type="match status" value="1"/>
</dbReference>
<keyword evidence="1" id="KW-0328">Glycosyltransferase</keyword>
<reference evidence="4" key="1">
    <citation type="journal article" date="2020" name="mSystems">
        <title>Genome- and Community-Level Interaction Insights into Carbon Utilization and Element Cycling Functions of Hydrothermarchaeota in Hydrothermal Sediment.</title>
        <authorList>
            <person name="Zhou Z."/>
            <person name="Liu Y."/>
            <person name="Xu W."/>
            <person name="Pan J."/>
            <person name="Luo Z.H."/>
            <person name="Li M."/>
        </authorList>
    </citation>
    <scope>NUCLEOTIDE SEQUENCE [LARGE SCALE GENOMIC DNA]</scope>
    <source>
        <strain evidence="4">SpSt-914</strain>
    </source>
</reference>
<protein>
    <submittedName>
        <fullName evidence="4">Glycosyltransferase</fullName>
    </submittedName>
</protein>
<dbReference type="GO" id="GO:0016757">
    <property type="term" value="F:glycosyltransferase activity"/>
    <property type="evidence" value="ECO:0007669"/>
    <property type="project" value="UniProtKB-KW"/>
</dbReference>
<dbReference type="Gene3D" id="3.40.50.2000">
    <property type="entry name" value="Glycogen Phosphorylase B"/>
    <property type="match status" value="2"/>
</dbReference>
<keyword evidence="2 4" id="KW-0808">Transferase</keyword>
<evidence type="ECO:0000256" key="2">
    <source>
        <dbReference type="ARBA" id="ARBA00022679"/>
    </source>
</evidence>
<feature type="domain" description="Glycosyl transferase family 1" evidence="3">
    <location>
        <begin position="193"/>
        <end position="345"/>
    </location>
</feature>
<sequence>MDFNKHICLLTSSYPATYSRFLNREAKSLAQIGFRVTLIGLGEKMETCEFNGIKVIKIKERQKFQKVKTLVEIARMAIAENADIYHCIDPWCLIIGFTIKKRKPMARLIYESSEWFPQQYLDRSNLPLFIRVLVWLIISYFEYKASHRADAVIETNLLRAQRFIRRGANLQIVPNYPPLTQLKMPVEIRNPWFIYTGLICRPRGFDRLLMALTLVKPKYPRIKLIVRGEFDPRDNIEQWVKNYIKQHQLEENVQFVEHFDSYEKIFELLETCLCGVILLQPKRGNDWTNQPNKLFEFMNAGLAVIASNFPEIARIVNETKCGWLIDPTRPEEIAWALEQVLADPKGAILRGIAGRKYAETKYNWSIAEKTLTYIYRQLTN</sequence>
<evidence type="ECO:0000259" key="3">
    <source>
        <dbReference type="Pfam" id="PF00534"/>
    </source>
</evidence>